<keyword evidence="2" id="KW-0687">Ribonucleoprotein</keyword>
<comment type="caution">
    <text evidence="1">The sequence shown here is derived from an EMBL/GenBank/DDBJ whole genome shotgun (WGS) entry which is preliminary data.</text>
</comment>
<keyword evidence="3" id="KW-1185">Reference proteome</keyword>
<evidence type="ECO:0000313" key="3">
    <source>
        <dbReference type="Proteomes" id="UP000077280"/>
    </source>
</evidence>
<keyword evidence="2" id="KW-0689">Ribosomal protein</keyword>
<accession>A0A176THS4</accession>
<organism evidence="1 4">
    <name type="scientific">Pediococcus parvulus</name>
    <dbReference type="NCBI Taxonomy" id="54062"/>
    <lineage>
        <taxon>Bacteria</taxon>
        <taxon>Bacillati</taxon>
        <taxon>Bacillota</taxon>
        <taxon>Bacilli</taxon>
        <taxon>Lactobacillales</taxon>
        <taxon>Lactobacillaceae</taxon>
        <taxon>Pediococcus</taxon>
    </lineage>
</organism>
<dbReference type="EMBL" id="WERX01000052">
    <property type="protein sequence ID" value="MDV7695248.1"/>
    <property type="molecule type" value="Genomic_DNA"/>
</dbReference>
<proteinExistence type="predicted"/>
<evidence type="ECO:0000313" key="4">
    <source>
        <dbReference type="Proteomes" id="UP001275867"/>
    </source>
</evidence>
<dbReference type="GeneID" id="93383556"/>
<evidence type="ECO:0000313" key="2">
    <source>
        <dbReference type="EMBL" id="OAD63011.1"/>
    </source>
</evidence>
<dbReference type="GO" id="GO:0005840">
    <property type="term" value="C:ribosome"/>
    <property type="evidence" value="ECO:0007669"/>
    <property type="project" value="UniProtKB-KW"/>
</dbReference>
<dbReference type="Proteomes" id="UP000077280">
    <property type="component" value="Unassembled WGS sequence"/>
</dbReference>
<dbReference type="Proteomes" id="UP001275867">
    <property type="component" value="Unassembled WGS sequence"/>
</dbReference>
<name>A0A176THS4_9LACO</name>
<dbReference type="OrthoDB" id="196226at2"/>
<reference evidence="2 3" key="1">
    <citation type="submission" date="2016-05" db="EMBL/GenBank/DDBJ databases">
        <title>Draft genome sequence of Pediococcus parvulus 2.6, a probiotic beta-glucan producer strain.</title>
        <authorList>
            <person name="Mohedano M.L."/>
            <person name="Perez-Ramos A."/>
            <person name="Duenas M.T."/>
            <person name="Lamontanara A."/>
            <person name="Orru L."/>
            <person name="Spano G."/>
            <person name="Capozzi V."/>
            <person name="Lopez P."/>
        </authorList>
    </citation>
    <scope>NUCLEOTIDE SEQUENCE [LARGE SCALE GENOMIC DNA]</scope>
    <source>
        <strain evidence="2 3">2.6</strain>
    </source>
</reference>
<reference evidence="1" key="2">
    <citation type="submission" date="2019-10" db="EMBL/GenBank/DDBJ databases">
        <title>Malate fermentation in French cider.</title>
        <authorList>
            <person name="Cousin F.J."/>
            <person name="Medina Fernandez S."/>
            <person name="Misery B."/>
            <person name="Laplace J.-M."/>
            <person name="Cretenet M."/>
        </authorList>
    </citation>
    <scope>NUCLEOTIDE SEQUENCE</scope>
    <source>
        <strain evidence="1">UCMA15901</strain>
    </source>
</reference>
<gene>
    <name evidence="2" type="ORF">A7K95_10810</name>
    <name evidence="1" type="ORF">GA842_10405</name>
</gene>
<dbReference type="RefSeq" id="WP_057784601.1">
    <property type="nucleotide sequence ID" value="NZ_BJWE01000031.1"/>
</dbReference>
<dbReference type="EMBL" id="LXND01000103">
    <property type="protein sequence ID" value="OAD63011.1"/>
    <property type="molecule type" value="Genomic_DNA"/>
</dbReference>
<dbReference type="AlphaFoldDB" id="A0A176THS4"/>
<sequence>MEIRELIQRSTKIRDAYHALEMKQEGKPWTSEQDALAFLSDAGLVGRLVMDNQGSWPDSDQYYKLDAKIAECMWWLSSLAEENQIDLEKSLDNFLGDREKHLKS</sequence>
<dbReference type="Gene3D" id="1.10.287.1080">
    <property type="entry name" value="MazG-like"/>
    <property type="match status" value="1"/>
</dbReference>
<protein>
    <submittedName>
        <fullName evidence="2">30S ribosomal protein S15</fullName>
    </submittedName>
    <submittedName>
        <fullName evidence="1">MazG-like protein</fullName>
    </submittedName>
</protein>
<evidence type="ECO:0000313" key="1">
    <source>
        <dbReference type="EMBL" id="MDV7695248.1"/>
    </source>
</evidence>